<dbReference type="SUPFAM" id="SSF101898">
    <property type="entry name" value="NHL repeat"/>
    <property type="match status" value="1"/>
</dbReference>
<dbReference type="InterPro" id="IPR026444">
    <property type="entry name" value="Secre_tail"/>
</dbReference>
<dbReference type="InterPro" id="IPR048954">
    <property type="entry name" value="PorZ_N"/>
</dbReference>
<keyword evidence="1" id="KW-0732">Signal</keyword>
<dbReference type="InterPro" id="IPR015943">
    <property type="entry name" value="WD40/YVTN_repeat-like_dom_sf"/>
</dbReference>
<comment type="caution">
    <text evidence="3">The sequence shown here is derived from an EMBL/GenBank/DDBJ whole genome shotgun (WGS) entry which is preliminary data.</text>
</comment>
<dbReference type="EMBL" id="BAABCW010000002">
    <property type="protein sequence ID" value="GAA4110645.1"/>
    <property type="molecule type" value="Genomic_DNA"/>
</dbReference>
<dbReference type="RefSeq" id="WP_344924961.1">
    <property type="nucleotide sequence ID" value="NZ_BAABCW010000002.1"/>
</dbReference>
<evidence type="ECO:0000256" key="1">
    <source>
        <dbReference type="ARBA" id="ARBA00022729"/>
    </source>
</evidence>
<evidence type="ECO:0000259" key="2">
    <source>
        <dbReference type="Pfam" id="PF21544"/>
    </source>
</evidence>
<protein>
    <submittedName>
        <fullName evidence="3">Two-component regulator propeller domain-containing protein</fullName>
    </submittedName>
</protein>
<dbReference type="Proteomes" id="UP001500459">
    <property type="component" value="Unassembled WGS sequence"/>
</dbReference>
<organism evidence="3 4">
    <name type="scientific">Aquimarina addita</name>
    <dbReference type="NCBI Taxonomy" id="870485"/>
    <lineage>
        <taxon>Bacteria</taxon>
        <taxon>Pseudomonadati</taxon>
        <taxon>Bacteroidota</taxon>
        <taxon>Flavobacteriia</taxon>
        <taxon>Flavobacteriales</taxon>
        <taxon>Flavobacteriaceae</taxon>
        <taxon>Aquimarina</taxon>
    </lineage>
</organism>
<accession>A0ABP7XBP1</accession>
<gene>
    <name evidence="3" type="ORF">GCM10022393_07830</name>
</gene>
<evidence type="ECO:0000313" key="3">
    <source>
        <dbReference type="EMBL" id="GAA4110645.1"/>
    </source>
</evidence>
<dbReference type="Gene3D" id="2.130.10.10">
    <property type="entry name" value="YVTN repeat-like/Quinoprotein amine dehydrogenase"/>
    <property type="match status" value="2"/>
</dbReference>
<proteinExistence type="predicted"/>
<dbReference type="NCBIfam" id="TIGR04183">
    <property type="entry name" value="Por_Secre_tail"/>
    <property type="match status" value="1"/>
</dbReference>
<name>A0ABP7XBP1_9FLAO</name>
<dbReference type="Pfam" id="PF21544">
    <property type="entry name" value="PorZ_N_b_propeller"/>
    <property type="match status" value="1"/>
</dbReference>
<keyword evidence="4" id="KW-1185">Reference proteome</keyword>
<feature type="domain" description="PorZ N-terminal beta-propeller" evidence="2">
    <location>
        <begin position="44"/>
        <end position="203"/>
    </location>
</feature>
<reference evidence="4" key="1">
    <citation type="journal article" date="2019" name="Int. J. Syst. Evol. Microbiol.">
        <title>The Global Catalogue of Microorganisms (GCM) 10K type strain sequencing project: providing services to taxonomists for standard genome sequencing and annotation.</title>
        <authorList>
            <consortium name="The Broad Institute Genomics Platform"/>
            <consortium name="The Broad Institute Genome Sequencing Center for Infectious Disease"/>
            <person name="Wu L."/>
            <person name="Ma J."/>
        </authorList>
    </citation>
    <scope>NUCLEOTIDE SEQUENCE [LARGE SCALE GENOMIC DNA]</scope>
    <source>
        <strain evidence="4">JCM 17106</strain>
    </source>
</reference>
<sequence>MQYFKVIVFIIFPIILSAQDFTNQWTGHFSYNEINDLYASENKVYAASENAVFIYDSDTKTTEQFSTIQGLSGETISAIYHSTVFDITVIGYDNGLIELLIDDQVRTFIDIVEKATIPPIQKRINHFYENQDILFIATEFGIVEFNLSRIEFGDTFFVGPGGSQINITGITISNELIYASTIGNGILSASENSTNLVDFNQWSTEVIGNFNGITSFGDQVLVWQDNTTIKSLENNTLTTVITAPSAIQDMQATSESLLITTADRAIHYDSNLQETNAVQSTDANSFNLNTSTLLGETIYLGTENNGLLEVANTLTPVTISPEGPLLNTIFGLEAFNDNLWVVFGEYDINYNPFPLQQQGISKLTANGWTNISKDDVLGVTSLTHITINPANEEQVFISSYQDGLLEINDNLVTNLYNTNNSGFETLVSEQDVIRLNGSTFDNNGNLWINNSRVDNGLKRFSPESGEVLSVDTSSLIRGLNLGFSDTVIDANGNVFFGGYSTGVIGYNSQTEELIQLYGEAERSNLPDDYVLALEVDLNNQLWIGTFQGLRVVFNPTTLFQGGTPQTNQIIILDDEGVPQELLFNETITDIEADGSNNKWVATASSGVFYFSSDGQETLAHFTQDNSPLPTNNIRDISVDDSTGSVYFGTDKGLLEYKGTATGPENNLNNVVAFPNPVRPGFSGDVTIRGLTSRANVKITDIEGNLVYEEISEGGSIQWDTTAFGRHRVASGVYLILVTAEDQAETTVSKLLIVR</sequence>
<evidence type="ECO:0000313" key="4">
    <source>
        <dbReference type="Proteomes" id="UP001500459"/>
    </source>
</evidence>